<reference evidence="2 3" key="1">
    <citation type="submission" date="2024-10" db="EMBL/GenBank/DDBJ databases">
        <authorList>
            <person name="Kim D."/>
        </authorList>
    </citation>
    <scope>NUCLEOTIDE SEQUENCE [LARGE SCALE GENOMIC DNA]</scope>
    <source>
        <strain evidence="2">Taebaek</strain>
    </source>
</reference>
<name>A0ABD2J4N8_HETSC</name>
<comment type="caution">
    <text evidence="2">The sequence shown here is derived from an EMBL/GenBank/DDBJ whole genome shotgun (WGS) entry which is preliminary data.</text>
</comment>
<evidence type="ECO:0000313" key="2">
    <source>
        <dbReference type="EMBL" id="KAL3085345.1"/>
    </source>
</evidence>
<protein>
    <submittedName>
        <fullName evidence="2">Uncharacterized protein</fullName>
    </submittedName>
</protein>
<dbReference type="Proteomes" id="UP001620645">
    <property type="component" value="Unassembled WGS sequence"/>
</dbReference>
<feature type="coiled-coil region" evidence="1">
    <location>
        <begin position="63"/>
        <end position="125"/>
    </location>
</feature>
<accession>A0ABD2J4N8</accession>
<dbReference type="Gene3D" id="1.20.5.340">
    <property type="match status" value="1"/>
</dbReference>
<sequence>MAPKCLPLELLFEIVPFIPAENAAPNAISSCLLLHNLLLPRVIKWKETKKMCDSIQKLIEELRSEMNTRMDGFEARMKNLEGEVKNLGGEVKNLDGEVKSLKVEVKNLGGEVKNLDGEVKSLKVEVNALKFAQPHFLPPPMSLQSGRYMDFEIGSSAAFDVRNNTSSEMQHPSLAYSTVSTPFRRNLAKTANPVQILSPINPFSGISFGYSVPSMTSPSTEEKVSLSTAIRQGRLDNPSVDSAIKSNFEKSKKAHFYIHADTLNSLLCKFASKVRNKSIDKTTLTMAISEFEAQFTHTLEEIKSVLNVLHSSIDAEEAAKLKQIVQTLSKWALHIHEKAENVSKVSTIGNLFTPLSGGLQNLVSESRGQLPRGTDANAQQRALQRQTAKPNVEFDVDFGHDLSTQNVVALLKGQRSALADPPMQLIPHHFSEVSLSIAIRQGRLDNPGVDSAIKSNCEKSDKALFYEHAESLQSLLHDFPRKLRNECTDRTLINIAIYDFEARFMSTLDEMNSVMNALRSSIDAE</sequence>
<dbReference type="EMBL" id="JBICCN010000232">
    <property type="protein sequence ID" value="KAL3085345.1"/>
    <property type="molecule type" value="Genomic_DNA"/>
</dbReference>
<gene>
    <name evidence="2" type="ORF">niasHS_010414</name>
</gene>
<keyword evidence="1" id="KW-0175">Coiled coil</keyword>
<evidence type="ECO:0000313" key="3">
    <source>
        <dbReference type="Proteomes" id="UP001620645"/>
    </source>
</evidence>
<organism evidence="2 3">
    <name type="scientific">Heterodera schachtii</name>
    <name type="common">Sugarbeet cyst nematode worm</name>
    <name type="synonym">Tylenchus schachtii</name>
    <dbReference type="NCBI Taxonomy" id="97005"/>
    <lineage>
        <taxon>Eukaryota</taxon>
        <taxon>Metazoa</taxon>
        <taxon>Ecdysozoa</taxon>
        <taxon>Nematoda</taxon>
        <taxon>Chromadorea</taxon>
        <taxon>Rhabditida</taxon>
        <taxon>Tylenchina</taxon>
        <taxon>Tylenchomorpha</taxon>
        <taxon>Tylenchoidea</taxon>
        <taxon>Heteroderidae</taxon>
        <taxon>Heteroderinae</taxon>
        <taxon>Heterodera</taxon>
    </lineage>
</organism>
<proteinExistence type="predicted"/>
<dbReference type="AlphaFoldDB" id="A0ABD2J4N8"/>
<evidence type="ECO:0000256" key="1">
    <source>
        <dbReference type="SAM" id="Coils"/>
    </source>
</evidence>
<keyword evidence="3" id="KW-1185">Reference proteome</keyword>